<protein>
    <submittedName>
        <fullName evidence="8">Dihydroxy-acid dehydratase</fullName>
    </submittedName>
</protein>
<proteinExistence type="inferred from homology"/>
<organism evidence="8 9">
    <name type="scientific">Plantactinospora mayteni</name>
    <dbReference type="NCBI Taxonomy" id="566021"/>
    <lineage>
        <taxon>Bacteria</taxon>
        <taxon>Bacillati</taxon>
        <taxon>Actinomycetota</taxon>
        <taxon>Actinomycetes</taxon>
        <taxon>Micromonosporales</taxon>
        <taxon>Micromonosporaceae</taxon>
        <taxon>Plantactinospora</taxon>
    </lineage>
</organism>
<keyword evidence="5" id="KW-0028">Amino-acid biosynthesis</keyword>
<evidence type="ECO:0000259" key="7">
    <source>
        <dbReference type="Pfam" id="PF24877"/>
    </source>
</evidence>
<reference evidence="8 9" key="1">
    <citation type="submission" date="2021-01" db="EMBL/GenBank/DDBJ databases">
        <title>Whole genome shotgun sequence of Plantactinospora mayteni NBRC 109088.</title>
        <authorList>
            <person name="Komaki H."/>
            <person name="Tamura T."/>
        </authorList>
    </citation>
    <scope>NUCLEOTIDE SEQUENCE [LARGE SCALE GENOMIC DNA]</scope>
    <source>
        <strain evidence="8 9">NBRC 109088</strain>
    </source>
</reference>
<dbReference type="SUPFAM" id="SSF143975">
    <property type="entry name" value="IlvD/EDD N-terminal domain-like"/>
    <property type="match status" value="1"/>
</dbReference>
<dbReference type="InterPro" id="IPR000581">
    <property type="entry name" value="ILV_EDD_N"/>
</dbReference>
<dbReference type="Gene3D" id="3.50.30.80">
    <property type="entry name" value="IlvD/EDD C-terminal domain-like"/>
    <property type="match status" value="1"/>
</dbReference>
<accession>A0ABQ4EIW4</accession>
<comment type="similarity">
    <text evidence="1">Belongs to the IlvD/Edd family.</text>
</comment>
<gene>
    <name evidence="8" type="ORF">Pma05_12230</name>
</gene>
<evidence type="ECO:0000256" key="5">
    <source>
        <dbReference type="ARBA" id="ARBA00023304"/>
    </source>
</evidence>
<evidence type="ECO:0000256" key="2">
    <source>
        <dbReference type="ARBA" id="ARBA00022714"/>
    </source>
</evidence>
<dbReference type="Proteomes" id="UP000621500">
    <property type="component" value="Unassembled WGS sequence"/>
</dbReference>
<dbReference type="EMBL" id="BONX01000007">
    <property type="protein sequence ID" value="GIG94650.1"/>
    <property type="molecule type" value="Genomic_DNA"/>
</dbReference>
<keyword evidence="2" id="KW-0001">2Fe-2S</keyword>
<evidence type="ECO:0000256" key="1">
    <source>
        <dbReference type="ARBA" id="ARBA00006486"/>
    </source>
</evidence>
<sequence>MSRPLRSNFEPGTTRWAMRRAQWRAMGLSAEDEVKPKIAIVNSSSGLASCFSHLDGIVAPLKAAIRSAGGVPFEVRTAAPSDAITSAGRAGQYILPSRDLVVHDIEVAVEGAQLDGMVCLASCDKTAPAHLMAAARLDLPTIVLACGYQATGRYRGEHVDFEDIFLRAGHVASGRLTVAELGEMSECAIGGPGVCAGMGTANSMHIACEALGMAMAGSTPVRANGDRMWRAVQAAGTRIVELVTEDVRPRQILTPDAFRNAVTAILAVSGSVNCLKHLQAVAVEAGRDVDIWRLFEELAGDVPLLTGVKPNGDRHVDEFEDAGGTPALLKQLAPLLRLDAPTVTGPRLGELLSDVRVADPEVIRPLEDPLARHPAIVVVRGSLAPDGAIIKRTVADDAPLRFRGPARVFTSREEGLTAIRRGDVRRGEVLVLRGLGLRGSPGMGLTSAFVFALDGAGLGEHVAVITDGQLSGLVNKGLVVGEVAPEAATGGPLGLVEEGDEILVDVPERRVDLLVDEKILAARRDRLPPLVPAVGCGWLDVYAREVGPLTEGATLGGRPPQATADSGG</sequence>
<dbReference type="RefSeq" id="WP_203856293.1">
    <property type="nucleotide sequence ID" value="NZ_BAAAZQ010000005.1"/>
</dbReference>
<dbReference type="PROSITE" id="PS00886">
    <property type="entry name" value="ILVD_EDD_1"/>
    <property type="match status" value="1"/>
</dbReference>
<dbReference type="InterPro" id="IPR056740">
    <property type="entry name" value="ILV_EDD_C"/>
</dbReference>
<dbReference type="PANTHER" id="PTHR43661">
    <property type="entry name" value="D-XYLONATE DEHYDRATASE"/>
    <property type="match status" value="1"/>
</dbReference>
<dbReference type="InterPro" id="IPR037237">
    <property type="entry name" value="IlvD/EDD_N"/>
</dbReference>
<dbReference type="Pfam" id="PF00920">
    <property type="entry name" value="ILVD_EDD_N"/>
    <property type="match status" value="1"/>
</dbReference>
<keyword evidence="2" id="KW-0408">Iron</keyword>
<dbReference type="Pfam" id="PF24877">
    <property type="entry name" value="ILV_EDD_C"/>
    <property type="match status" value="1"/>
</dbReference>
<evidence type="ECO:0000256" key="3">
    <source>
        <dbReference type="ARBA" id="ARBA00023014"/>
    </source>
</evidence>
<dbReference type="PANTHER" id="PTHR43661:SF3">
    <property type="entry name" value="D-XYLONATE DEHYDRATASE YAGF-RELATED"/>
    <property type="match status" value="1"/>
</dbReference>
<dbReference type="SUPFAM" id="SSF52016">
    <property type="entry name" value="LeuD/IlvD-like"/>
    <property type="match status" value="1"/>
</dbReference>
<name>A0ABQ4EIW4_9ACTN</name>
<evidence type="ECO:0000313" key="9">
    <source>
        <dbReference type="Proteomes" id="UP000621500"/>
    </source>
</evidence>
<evidence type="ECO:0000259" key="6">
    <source>
        <dbReference type="Pfam" id="PF00920"/>
    </source>
</evidence>
<evidence type="ECO:0000256" key="4">
    <source>
        <dbReference type="ARBA" id="ARBA00023239"/>
    </source>
</evidence>
<dbReference type="InterPro" id="IPR020558">
    <property type="entry name" value="DiOHA_6PGluconate_deHydtase_CS"/>
</dbReference>
<keyword evidence="3" id="KW-0411">Iron-sulfur</keyword>
<evidence type="ECO:0000313" key="8">
    <source>
        <dbReference type="EMBL" id="GIG94650.1"/>
    </source>
</evidence>
<dbReference type="InterPro" id="IPR042096">
    <property type="entry name" value="Dihydro-acid_dehy_C"/>
</dbReference>
<keyword evidence="2" id="KW-0479">Metal-binding</keyword>
<feature type="domain" description="Dihydroxy-acid/6-phosphogluconate dehydratase C-terminal" evidence="7">
    <location>
        <begin position="361"/>
        <end position="553"/>
    </location>
</feature>
<keyword evidence="4" id="KW-0456">Lyase</keyword>
<keyword evidence="5" id="KW-0100">Branched-chain amino acid biosynthesis</keyword>
<comment type="caution">
    <text evidence="8">The sequence shown here is derived from an EMBL/GenBank/DDBJ whole genome shotgun (WGS) entry which is preliminary data.</text>
</comment>
<feature type="domain" description="Dihydroxy-acid/6-phosphogluconate dehydratase N-terminal" evidence="6">
    <location>
        <begin position="35"/>
        <end position="350"/>
    </location>
</feature>
<keyword evidence="9" id="KW-1185">Reference proteome</keyword>